<proteinExistence type="predicted"/>
<dbReference type="AlphaFoldDB" id="A0A2P9AX33"/>
<name>A0A2P9AX33_9HYPH</name>
<dbReference type="EMBL" id="FUIG01000103">
    <property type="protein sequence ID" value="SJM35764.1"/>
    <property type="molecule type" value="Genomic_DNA"/>
</dbReference>
<evidence type="ECO:0000313" key="2">
    <source>
        <dbReference type="Proteomes" id="UP000245698"/>
    </source>
</evidence>
<gene>
    <name evidence="1" type="ORF">BQ8482_90139</name>
</gene>
<evidence type="ECO:0000313" key="1">
    <source>
        <dbReference type="EMBL" id="SJM35764.1"/>
    </source>
</evidence>
<protein>
    <submittedName>
        <fullName evidence="1">Uncharacterized protein</fullName>
    </submittedName>
</protein>
<sequence>MAVVVAADALEARHAGAVFLHPFRGELAGLDILQHALHLGLGVGGDDARTRDIFAPFGGVRDRVVHVGDAALIDQVDDQLDLVQALEIGHFRRIAGFHQRLETGADQFDQAAAQDNLLAEQIGFAFLAEIGLDDARTAAADAAGIGQSEIERIARSILVDRDQARHAAALLVFAAHRVARPLRRDHDDVDRCFRLDQAKVHVQAVGERDRRAIADVRRDLGFVDVGLQLVWRRHHHQVGPCGGLRHAHHLEPVGLDLLGGCRAGLEADGDILDAGVLEVERVRPALAAIADDGDLLALDQVEIGVAIVIDTHFSFLPVLNSEALRPGFCSIKSEKLLRRPDGIAADSRLSQFQPVAEQQANLHVTGDQPEKGAECRFGIRELEKPGLPAGLQHRLQAPGQREAAVLQDDGAKIVVPRASTANGDAVQRDRCVARNHLEPVRSEACEAHCQRSKDEPLAVDRRHAHLGGLPLHRCRQQPVAIAEPFVERLLGTARPPRHGGHGQLIALLDQQAKCGVEHGFLPLRQRFAGVDIDGCLQQAVFLLDNGGSQAVPYVTVRLGYDVLSDPVQALSPLFDAFQAGTTSTGRACHGGKMLVGLLAYRRFRGRRHLYQCRRAAGAASPR</sequence>
<dbReference type="Proteomes" id="UP000245698">
    <property type="component" value="Unassembled WGS sequence"/>
</dbReference>
<accession>A0A2P9AX33</accession>
<reference evidence="2" key="1">
    <citation type="submission" date="2016-12" db="EMBL/GenBank/DDBJ databases">
        <authorList>
            <person name="Brunel B."/>
        </authorList>
    </citation>
    <scope>NUCLEOTIDE SEQUENCE [LARGE SCALE GENOMIC DNA]</scope>
</reference>
<keyword evidence="2" id="KW-1185">Reference proteome</keyword>
<organism evidence="1 2">
    <name type="scientific">Mesorhizobium delmotii</name>
    <dbReference type="NCBI Taxonomy" id="1631247"/>
    <lineage>
        <taxon>Bacteria</taxon>
        <taxon>Pseudomonadati</taxon>
        <taxon>Pseudomonadota</taxon>
        <taxon>Alphaproteobacteria</taxon>
        <taxon>Hyphomicrobiales</taxon>
        <taxon>Phyllobacteriaceae</taxon>
        <taxon>Mesorhizobium</taxon>
    </lineage>
</organism>